<organism evidence="1">
    <name type="scientific">marine sediment metagenome</name>
    <dbReference type="NCBI Taxonomy" id="412755"/>
    <lineage>
        <taxon>unclassified sequences</taxon>
        <taxon>metagenomes</taxon>
        <taxon>ecological metagenomes</taxon>
    </lineage>
</organism>
<accession>X1I8B2</accession>
<comment type="caution">
    <text evidence="1">The sequence shown here is derived from an EMBL/GenBank/DDBJ whole genome shotgun (WGS) entry which is preliminary data.</text>
</comment>
<evidence type="ECO:0000313" key="1">
    <source>
        <dbReference type="EMBL" id="GAH77937.1"/>
    </source>
</evidence>
<dbReference type="EMBL" id="BARU01037814">
    <property type="protein sequence ID" value="GAH77937.1"/>
    <property type="molecule type" value="Genomic_DNA"/>
</dbReference>
<gene>
    <name evidence="1" type="ORF">S03H2_58856</name>
</gene>
<protein>
    <submittedName>
        <fullName evidence="1">Uncharacterized protein</fullName>
    </submittedName>
</protein>
<name>X1I8B2_9ZZZZ</name>
<proteinExistence type="predicted"/>
<dbReference type="AlphaFoldDB" id="X1I8B2"/>
<sequence>NGFHSETGQLRPGLQGVFATAAATQLEEAGASPQEFAATLEAFRQVLPLYQGKPGKRFSTARAEALETVAMMYAQPNNRGIVTWLDQCGTAIKTEDDIAAFIDHFVAVVRQYGVITALKGL</sequence>
<feature type="non-terminal residue" evidence="1">
    <location>
        <position position="1"/>
    </location>
</feature>
<reference evidence="1" key="1">
    <citation type="journal article" date="2014" name="Front. Microbiol.">
        <title>High frequency of phylogenetically diverse reductive dehalogenase-homologous genes in deep subseafloor sedimentary metagenomes.</title>
        <authorList>
            <person name="Kawai M."/>
            <person name="Futagami T."/>
            <person name="Toyoda A."/>
            <person name="Takaki Y."/>
            <person name="Nishi S."/>
            <person name="Hori S."/>
            <person name="Arai W."/>
            <person name="Tsubouchi T."/>
            <person name="Morono Y."/>
            <person name="Uchiyama I."/>
            <person name="Ito T."/>
            <person name="Fujiyama A."/>
            <person name="Inagaki F."/>
            <person name="Takami H."/>
        </authorList>
    </citation>
    <scope>NUCLEOTIDE SEQUENCE</scope>
    <source>
        <strain evidence="1">Expedition CK06-06</strain>
    </source>
</reference>